<evidence type="ECO:0000256" key="6">
    <source>
        <dbReference type="SAM" id="Phobius"/>
    </source>
</evidence>
<feature type="transmembrane region" description="Helical" evidence="6">
    <location>
        <begin position="244"/>
        <end position="265"/>
    </location>
</feature>
<keyword evidence="2" id="KW-1003">Cell membrane</keyword>
<organism evidence="8 9">
    <name type="scientific">Candidatus Parabacteroides intestinigallinarum</name>
    <dbReference type="NCBI Taxonomy" id="2838722"/>
    <lineage>
        <taxon>Bacteria</taxon>
        <taxon>Pseudomonadati</taxon>
        <taxon>Bacteroidota</taxon>
        <taxon>Bacteroidia</taxon>
        <taxon>Bacteroidales</taxon>
        <taxon>Tannerellaceae</taxon>
        <taxon>Parabacteroides</taxon>
    </lineage>
</organism>
<evidence type="ECO:0000256" key="5">
    <source>
        <dbReference type="ARBA" id="ARBA00023136"/>
    </source>
</evidence>
<feature type="transmembrane region" description="Helical" evidence="6">
    <location>
        <begin position="401"/>
        <end position="420"/>
    </location>
</feature>
<evidence type="ECO:0000256" key="1">
    <source>
        <dbReference type="ARBA" id="ARBA00004651"/>
    </source>
</evidence>
<feature type="transmembrane region" description="Helical" evidence="6">
    <location>
        <begin position="277"/>
        <end position="304"/>
    </location>
</feature>
<feature type="transmembrane region" description="Helical" evidence="6">
    <location>
        <begin position="377"/>
        <end position="394"/>
    </location>
</feature>
<keyword evidence="4 6" id="KW-1133">Transmembrane helix</keyword>
<evidence type="ECO:0000256" key="3">
    <source>
        <dbReference type="ARBA" id="ARBA00022692"/>
    </source>
</evidence>
<feature type="transmembrane region" description="Helical" evidence="6">
    <location>
        <begin position="31"/>
        <end position="50"/>
    </location>
</feature>
<accession>A0A9D1XPM0</accession>
<evidence type="ECO:0000313" key="8">
    <source>
        <dbReference type="EMBL" id="HIX85154.1"/>
    </source>
</evidence>
<evidence type="ECO:0000256" key="4">
    <source>
        <dbReference type="ARBA" id="ARBA00022989"/>
    </source>
</evidence>
<dbReference type="PANTHER" id="PTHR30619">
    <property type="entry name" value="DNA INTERNALIZATION/COMPETENCE PROTEIN COMEC/REC2"/>
    <property type="match status" value="1"/>
</dbReference>
<keyword evidence="3 6" id="KW-0812">Transmembrane</keyword>
<reference evidence="8" key="1">
    <citation type="journal article" date="2021" name="PeerJ">
        <title>Extensive microbial diversity within the chicken gut microbiome revealed by metagenomics and culture.</title>
        <authorList>
            <person name="Gilroy R."/>
            <person name="Ravi A."/>
            <person name="Getino M."/>
            <person name="Pursley I."/>
            <person name="Horton D.L."/>
            <person name="Alikhan N.F."/>
            <person name="Baker D."/>
            <person name="Gharbi K."/>
            <person name="Hall N."/>
            <person name="Watson M."/>
            <person name="Adriaenssens E.M."/>
            <person name="Foster-Nyarko E."/>
            <person name="Jarju S."/>
            <person name="Secka A."/>
            <person name="Antonio M."/>
            <person name="Oren A."/>
            <person name="Chaudhuri R.R."/>
            <person name="La Ragione R."/>
            <person name="Hildebrand F."/>
            <person name="Pallen M.J."/>
        </authorList>
    </citation>
    <scope>NUCLEOTIDE SEQUENCE</scope>
    <source>
        <strain evidence="8">ChiHecec2B26-12326</strain>
    </source>
</reference>
<feature type="transmembrane region" description="Helical" evidence="6">
    <location>
        <begin position="62"/>
        <end position="82"/>
    </location>
</feature>
<comment type="caution">
    <text evidence="8">The sequence shown here is derived from an EMBL/GenBank/DDBJ whole genome shotgun (WGS) entry which is preliminary data.</text>
</comment>
<dbReference type="AlphaFoldDB" id="A0A9D1XPM0"/>
<name>A0A9D1XPM0_9BACT</name>
<dbReference type="Proteomes" id="UP000823847">
    <property type="component" value="Unassembled WGS sequence"/>
</dbReference>
<evidence type="ECO:0000256" key="2">
    <source>
        <dbReference type="ARBA" id="ARBA00022475"/>
    </source>
</evidence>
<evidence type="ECO:0000259" key="7">
    <source>
        <dbReference type="Pfam" id="PF03772"/>
    </source>
</evidence>
<dbReference type="Pfam" id="PF03772">
    <property type="entry name" value="Competence"/>
    <property type="match status" value="1"/>
</dbReference>
<gene>
    <name evidence="8" type="ORF">H9848_00875</name>
</gene>
<keyword evidence="5 6" id="KW-0472">Membrane</keyword>
<feature type="transmembrane region" description="Helical" evidence="6">
    <location>
        <begin position="316"/>
        <end position="335"/>
    </location>
</feature>
<dbReference type="EMBL" id="DXEN01000007">
    <property type="protein sequence ID" value="HIX85154.1"/>
    <property type="molecule type" value="Genomic_DNA"/>
</dbReference>
<dbReference type="PANTHER" id="PTHR30619:SF1">
    <property type="entry name" value="RECOMBINATION PROTEIN 2"/>
    <property type="match status" value="1"/>
</dbReference>
<protein>
    <submittedName>
        <fullName evidence="8">ComEC/Rec2 family competence protein</fullName>
    </submittedName>
</protein>
<comment type="subcellular location">
    <subcellularLocation>
        <location evidence="1">Cell membrane</location>
        <topology evidence="1">Multi-pass membrane protein</topology>
    </subcellularLocation>
</comment>
<dbReference type="GO" id="GO:0005886">
    <property type="term" value="C:plasma membrane"/>
    <property type="evidence" value="ECO:0007669"/>
    <property type="project" value="UniProtKB-SubCell"/>
</dbReference>
<feature type="transmembrane region" description="Helical" evidence="6">
    <location>
        <begin position="185"/>
        <end position="206"/>
    </location>
</feature>
<sequence>MIEEIWKRPFARPLGVWIAGILLYTCGWARGVWIGALALVLVPVLCLAGGEDARRRQYQDRWLWGATFVLLTLSLSVAVAYYRDIRSERIPERASIVRLYAREAQLALLEKVERLRLSDEEKGVVAALTLGYTRWMDWETRQRFSLTGVAHILSVSGFHVAVVCGFLSFLCAFFPRGRLWQGIRYLLLMTGLWFYVFMTGLAPPSIRSGLMLSFYLTGKLLRRTTDGYNTLAAAAFCMLVYDPAYLFDIGFQLSYLAVYFILFLAPRLNRLIEVRNPLLATPWGWVTVSIAAQAGTTLLCFYYFKQFPLVFLLTNLPVSLFATALLPVSVLWFCVPETLWGYEALRVSMEGLTRAMVWIVDVFSEFPYAAFIGGLDGVETVMGYVALVCGLCYLKGRNPKSLLAALLFLLILSLKILLRIF</sequence>
<proteinExistence type="predicted"/>
<reference evidence="8" key="2">
    <citation type="submission" date="2021-04" db="EMBL/GenBank/DDBJ databases">
        <authorList>
            <person name="Gilroy R."/>
        </authorList>
    </citation>
    <scope>NUCLEOTIDE SEQUENCE</scope>
    <source>
        <strain evidence="8">ChiHecec2B26-12326</strain>
    </source>
</reference>
<dbReference type="InterPro" id="IPR004477">
    <property type="entry name" value="ComEC_N"/>
</dbReference>
<feature type="transmembrane region" description="Helical" evidence="6">
    <location>
        <begin position="148"/>
        <end position="173"/>
    </location>
</feature>
<evidence type="ECO:0000313" key="9">
    <source>
        <dbReference type="Proteomes" id="UP000823847"/>
    </source>
</evidence>
<dbReference type="InterPro" id="IPR052159">
    <property type="entry name" value="Competence_DNA_uptake"/>
</dbReference>
<dbReference type="NCBIfam" id="TIGR00360">
    <property type="entry name" value="ComEC_N-term"/>
    <property type="match status" value="1"/>
</dbReference>
<feature type="domain" description="ComEC/Rec2-related protein" evidence="7">
    <location>
        <begin position="128"/>
        <end position="395"/>
    </location>
</feature>